<feature type="transmembrane region" description="Helical" evidence="7">
    <location>
        <begin position="313"/>
        <end position="332"/>
    </location>
</feature>
<evidence type="ECO:0000259" key="8">
    <source>
        <dbReference type="Pfam" id="PF03176"/>
    </source>
</evidence>
<feature type="transmembrane region" description="Helical" evidence="7">
    <location>
        <begin position="951"/>
        <end position="976"/>
    </location>
</feature>
<evidence type="ECO:0000256" key="3">
    <source>
        <dbReference type="ARBA" id="ARBA00022475"/>
    </source>
</evidence>
<dbReference type="Proteomes" id="UP001057375">
    <property type="component" value="Unassembled WGS sequence"/>
</dbReference>
<reference evidence="9" key="1">
    <citation type="submission" date="2022-03" db="EMBL/GenBank/DDBJ databases">
        <title>Draft genome sequence of Aduncisulcus paluster, a free-living microaerophilic Fornicata.</title>
        <authorList>
            <person name="Yuyama I."/>
            <person name="Kume K."/>
            <person name="Tamura T."/>
            <person name="Inagaki Y."/>
            <person name="Hashimoto T."/>
        </authorList>
    </citation>
    <scope>NUCLEOTIDE SEQUENCE</scope>
    <source>
        <strain evidence="9">NY0171</strain>
    </source>
</reference>
<dbReference type="SUPFAM" id="SSF82866">
    <property type="entry name" value="Multidrug efflux transporter AcrB transmembrane domain"/>
    <property type="match status" value="2"/>
</dbReference>
<name>A0ABQ5JWV5_9EUKA</name>
<dbReference type="PANTHER" id="PTHR33406:SF6">
    <property type="entry name" value="MEMBRANE PROTEIN YDGH-RELATED"/>
    <property type="match status" value="1"/>
</dbReference>
<dbReference type="InterPro" id="IPR004869">
    <property type="entry name" value="MMPL_dom"/>
</dbReference>
<keyword evidence="3" id="KW-1003">Cell membrane</keyword>
<feature type="transmembrane region" description="Helical" evidence="7">
    <location>
        <begin position="21"/>
        <end position="46"/>
    </location>
</feature>
<keyword evidence="5 7" id="KW-1133">Transmembrane helix</keyword>
<feature type="transmembrane region" description="Helical" evidence="7">
    <location>
        <begin position="338"/>
        <end position="365"/>
    </location>
</feature>
<comment type="similarity">
    <text evidence="2">Belongs to the resistance-nodulation-cell division (RND) (TC 2.A.6) family. MmpL subfamily.</text>
</comment>
<evidence type="ECO:0000256" key="2">
    <source>
        <dbReference type="ARBA" id="ARBA00010157"/>
    </source>
</evidence>
<protein>
    <recommendedName>
        <fullName evidence="8">Membrane transport protein MMPL domain-containing protein</fullName>
    </recommendedName>
</protein>
<feature type="transmembrane region" description="Helical" evidence="7">
    <location>
        <begin position="1002"/>
        <end position="1022"/>
    </location>
</feature>
<feature type="domain" description="Membrane transport protein MMPL" evidence="8">
    <location>
        <begin position="830"/>
        <end position="1064"/>
    </location>
</feature>
<dbReference type="Gene3D" id="1.20.1640.10">
    <property type="entry name" value="Multidrug efflux transporter AcrB transmembrane domain"/>
    <property type="match status" value="2"/>
</dbReference>
<feature type="domain" description="Membrane transport protein MMPL" evidence="8">
    <location>
        <begin position="49"/>
        <end position="368"/>
    </location>
</feature>
<dbReference type="Pfam" id="PF03176">
    <property type="entry name" value="MMPL"/>
    <property type="match status" value="2"/>
</dbReference>
<dbReference type="InterPro" id="IPR050545">
    <property type="entry name" value="Mycobact_MmpL"/>
</dbReference>
<feature type="transmembrane region" description="Helical" evidence="7">
    <location>
        <begin position="1028"/>
        <end position="1055"/>
    </location>
</feature>
<feature type="transmembrane region" description="Helical" evidence="7">
    <location>
        <begin position="204"/>
        <end position="227"/>
    </location>
</feature>
<keyword evidence="6 7" id="KW-0472">Membrane</keyword>
<organism evidence="9 10">
    <name type="scientific">Aduncisulcus paluster</name>
    <dbReference type="NCBI Taxonomy" id="2918883"/>
    <lineage>
        <taxon>Eukaryota</taxon>
        <taxon>Metamonada</taxon>
        <taxon>Carpediemonas-like organisms</taxon>
        <taxon>Aduncisulcus</taxon>
    </lineage>
</organism>
<evidence type="ECO:0000256" key="5">
    <source>
        <dbReference type="ARBA" id="ARBA00022989"/>
    </source>
</evidence>
<keyword evidence="4 7" id="KW-0812">Transmembrane</keyword>
<proteinExistence type="inferred from homology"/>
<evidence type="ECO:0000313" key="10">
    <source>
        <dbReference type="Proteomes" id="UP001057375"/>
    </source>
</evidence>
<sequence>MDNSCFGKIFSCIESCKIFTLVVYIILFVLGVIASPLFFNSVAFVLEPPDGSPTMIARAAMNEYFPGEAEVMLTILTLQEQKKSQSDPSQLLSDDVANFYDQYYALLSDESGDYYIPNVVFTTHFSIKESCGIGCYPIYASLESSDKTVLLAMISSSFGDNQDYVGPVMKLQDALYEVKACLPSTITPSLVGKEVGVDSVQGGIVYDLVILCVTSVPIAIIILWICLKAFKFLLVPLCTLLVATSMGYGAMYLLCFLPWDVSSFAPMIIFAAAVAFSLDYSLFQLTRFRQELECGRDPKTAVYNMLKHSGHTVVVSGSVIALAFFCVGVLPLDLVSTIGVGAGVELIFVVLVNVTLLPSILLIGIEWFSKNYRRIACVESTFGVSRKSYEFVIRKLGWDANKAEEAMISAQAGKSNPSYIPPFSHCVPAHIISHSRLLDEQYDDINAQKRKYLRVKKNIATVMDHLKKKEEKKDEEYAQLLSEKNEDGDKIRTSKGVNPRMKVDDTTPLLNSDETFLSEVVGSAKEHIEKDDDIHHELAADIEMNGSKLLTTATEFDPSGSEYAKTAEVDDGTDEYDEILHEVLELYNMEDNPNISLVKLHIKRQINSPLYKFSLCVTSQHAWVWILCVVLFIIPCFVLIPMYYHTTMDIHHVLVSGSEFLDTYNMLADEFGVGMVVPTQILVTIPDNDVCQGLYDDIKLVEDGYGFSQQFPTNAHVESSWFEENPMVSYYSFRDMNISNGTFTNDVSSPPLMPQAMFDMSDLVADILVQTDNMIPADHIISISSMAGIAVTRETAQEYLDHPDLHLLGTTYSFIYQEIVSLGGCGFLVNATVATNEDPFSAKAEQMTKDIRVKLDQLETSQKEATGIQFNLYYLGGVADQIDATSAIGKRFPLQVGLTIGIVLLVVIVTFRTAFMAVLLLISMGITLVFIFGFCTVLYCTSLFNTSVDDIYWAVPILAFSIICGLALDYVSFLTLKIFELREKKYTNKSCVQRAQYTSGSIINYASLVMASAFAGLMLSNIQLMVEYGIFLCGATLFDAFVIRGVFVPATMSLMGDALWWPRRMPEGIKRCEVPEIDGCFCDGRGSKISDNPEKRETP</sequence>
<feature type="transmembrane region" description="Helical" evidence="7">
    <location>
        <begin position="234"/>
        <end position="259"/>
    </location>
</feature>
<dbReference type="PANTHER" id="PTHR33406">
    <property type="entry name" value="MEMBRANE PROTEIN MJ1562-RELATED"/>
    <property type="match status" value="1"/>
</dbReference>
<feature type="transmembrane region" description="Helical" evidence="7">
    <location>
        <begin position="265"/>
        <end position="283"/>
    </location>
</feature>
<accession>A0ABQ5JWV5</accession>
<feature type="transmembrane region" description="Helical" evidence="7">
    <location>
        <begin position="622"/>
        <end position="644"/>
    </location>
</feature>
<comment type="subcellular location">
    <subcellularLocation>
        <location evidence="1">Cell membrane</location>
        <topology evidence="1">Multi-pass membrane protein</topology>
    </subcellularLocation>
</comment>
<evidence type="ECO:0000256" key="7">
    <source>
        <dbReference type="SAM" id="Phobius"/>
    </source>
</evidence>
<dbReference type="EMBL" id="BQXS01011575">
    <property type="protein sequence ID" value="GKT14254.1"/>
    <property type="molecule type" value="Genomic_DNA"/>
</dbReference>
<evidence type="ECO:0000313" key="9">
    <source>
        <dbReference type="EMBL" id="GKT14254.1"/>
    </source>
</evidence>
<comment type="caution">
    <text evidence="9">The sequence shown here is derived from an EMBL/GenBank/DDBJ whole genome shotgun (WGS) entry which is preliminary data.</text>
</comment>
<feature type="transmembrane region" description="Helical" evidence="7">
    <location>
        <begin position="892"/>
        <end position="911"/>
    </location>
</feature>
<keyword evidence="10" id="KW-1185">Reference proteome</keyword>
<evidence type="ECO:0000256" key="6">
    <source>
        <dbReference type="ARBA" id="ARBA00023136"/>
    </source>
</evidence>
<evidence type="ECO:0000256" key="4">
    <source>
        <dbReference type="ARBA" id="ARBA00022692"/>
    </source>
</evidence>
<gene>
    <name evidence="9" type="ORF">ADUPG1_010451</name>
</gene>
<evidence type="ECO:0000256" key="1">
    <source>
        <dbReference type="ARBA" id="ARBA00004651"/>
    </source>
</evidence>
<feature type="transmembrane region" description="Helical" evidence="7">
    <location>
        <begin position="918"/>
        <end position="939"/>
    </location>
</feature>